<keyword evidence="2" id="KW-1185">Reference proteome</keyword>
<proteinExistence type="predicted"/>
<protein>
    <submittedName>
        <fullName evidence="1">Uncharacterized protein</fullName>
    </submittedName>
</protein>
<accession>A0ABW1LD48</accession>
<dbReference type="RefSeq" id="WP_379149948.1">
    <property type="nucleotide sequence ID" value="NZ_JBHSRJ010000001.1"/>
</dbReference>
<name>A0ABW1LD48_9ACTN</name>
<evidence type="ECO:0000313" key="2">
    <source>
        <dbReference type="Proteomes" id="UP001596135"/>
    </source>
</evidence>
<dbReference type="EMBL" id="JBHSRJ010000001">
    <property type="protein sequence ID" value="MFC6041900.1"/>
    <property type="molecule type" value="Genomic_DNA"/>
</dbReference>
<gene>
    <name evidence="1" type="ORF">ACFPYL_02375</name>
</gene>
<sequence length="111" mass="11762">MLGSVDHDLGDRVVLEQRFEDAEPQRLVDRTAHHAAAFAVGEQRSLTSQQRADHAFEAGPLRLVGQRRELAEVDLGQQQPPQVGGHVVVDGAAEAGAGVDVVVAGPDPIAQ</sequence>
<reference evidence="2" key="1">
    <citation type="journal article" date="2019" name="Int. J. Syst. Evol. Microbiol.">
        <title>The Global Catalogue of Microorganisms (GCM) 10K type strain sequencing project: providing services to taxonomists for standard genome sequencing and annotation.</title>
        <authorList>
            <consortium name="The Broad Institute Genomics Platform"/>
            <consortium name="The Broad Institute Genome Sequencing Center for Infectious Disease"/>
            <person name="Wu L."/>
            <person name="Ma J."/>
        </authorList>
    </citation>
    <scope>NUCLEOTIDE SEQUENCE [LARGE SCALE GENOMIC DNA]</scope>
    <source>
        <strain evidence="2">CCUG 54522</strain>
    </source>
</reference>
<comment type="caution">
    <text evidence="1">The sequence shown here is derived from an EMBL/GenBank/DDBJ whole genome shotgun (WGS) entry which is preliminary data.</text>
</comment>
<organism evidence="1 2">
    <name type="scientific">Nocardioides hankookensis</name>
    <dbReference type="NCBI Taxonomy" id="443157"/>
    <lineage>
        <taxon>Bacteria</taxon>
        <taxon>Bacillati</taxon>
        <taxon>Actinomycetota</taxon>
        <taxon>Actinomycetes</taxon>
        <taxon>Propionibacteriales</taxon>
        <taxon>Nocardioidaceae</taxon>
        <taxon>Nocardioides</taxon>
    </lineage>
</organism>
<dbReference type="Proteomes" id="UP001596135">
    <property type="component" value="Unassembled WGS sequence"/>
</dbReference>
<evidence type="ECO:0000313" key="1">
    <source>
        <dbReference type="EMBL" id="MFC6041900.1"/>
    </source>
</evidence>